<dbReference type="Proteomes" id="UP000050833">
    <property type="component" value="Unassembled WGS sequence"/>
</dbReference>
<evidence type="ECO:0000256" key="1">
    <source>
        <dbReference type="SAM" id="MobiDB-lite"/>
    </source>
</evidence>
<evidence type="ECO:0000313" key="3">
    <source>
        <dbReference type="Proteomes" id="UP000050833"/>
    </source>
</evidence>
<feature type="compositionally biased region" description="Basic and acidic residues" evidence="1">
    <location>
        <begin position="129"/>
        <end position="146"/>
    </location>
</feature>
<feature type="region of interest" description="Disordered" evidence="1">
    <location>
        <begin position="127"/>
        <end position="157"/>
    </location>
</feature>
<dbReference type="AlphaFoldDB" id="A0AAW3JU08"/>
<accession>A0AAW3JU08</accession>
<organism evidence="2 3">
    <name type="scientific">Butyribacter intestini</name>
    <dbReference type="NCBI Taxonomy" id="1703332"/>
    <lineage>
        <taxon>Bacteria</taxon>
        <taxon>Bacillati</taxon>
        <taxon>Bacillota</taxon>
        <taxon>Clostridia</taxon>
        <taxon>Lachnospirales</taxon>
        <taxon>Lachnospiraceae</taxon>
        <taxon>Butyribacter</taxon>
    </lineage>
</organism>
<gene>
    <name evidence="2" type="ORF">APZ18_02250</name>
</gene>
<keyword evidence="3" id="KW-1185">Reference proteome</keyword>
<dbReference type="RefSeq" id="WP_055941219.1">
    <property type="nucleotide sequence ID" value="NZ_LLKB01000001.1"/>
</dbReference>
<name>A0AAW3JU08_9FIRM</name>
<dbReference type="EMBL" id="LLKB01000001">
    <property type="protein sequence ID" value="KQC86037.1"/>
    <property type="molecule type" value="Genomic_DNA"/>
</dbReference>
<sequence length="157" mass="17510">MRDLKRNQRKMYYSLYIEQENDSDFDVLDTVAKYSAPVEFKASLTAGKSDSDDSPFGKDISYDRIISTVKKDLPITETSLIWYETEPILLEDGSANPDSADYKVAAAPLDGLDGIRIAIKSIAKSNVPKNDKKDDVTEDNGNKEDNSDSSGDDLEDW</sequence>
<comment type="caution">
    <text evidence="2">The sequence shown here is derived from an EMBL/GenBank/DDBJ whole genome shotgun (WGS) entry which is preliminary data.</text>
</comment>
<reference evidence="2 3" key="1">
    <citation type="submission" date="2015-10" db="EMBL/GenBank/DDBJ databases">
        <title>Butyribacter intestini gen. nov., sp. nov., a butyric acid-producing bacterium of the family Lachnospiraceae isolated from the human faeces.</title>
        <authorList>
            <person name="Zou Y."/>
            <person name="Xue W."/>
            <person name="Luo G."/>
            <person name="Lv M."/>
        </authorList>
    </citation>
    <scope>NUCLEOTIDE SEQUENCE [LARGE SCALE GENOMIC DNA]</scope>
    <source>
        <strain evidence="2 3">TF01-11</strain>
    </source>
</reference>
<proteinExistence type="predicted"/>
<evidence type="ECO:0000313" key="2">
    <source>
        <dbReference type="EMBL" id="KQC86037.1"/>
    </source>
</evidence>
<evidence type="ECO:0008006" key="4">
    <source>
        <dbReference type="Google" id="ProtNLM"/>
    </source>
</evidence>
<protein>
    <recommendedName>
        <fullName evidence="4">Phage major tail protein, TP901-1 family</fullName>
    </recommendedName>
</protein>